<protein>
    <submittedName>
        <fullName evidence="1">Uncharacterized protein</fullName>
    </submittedName>
</protein>
<name>A0A191WEW4_9MICO</name>
<sequence length="87" mass="9870">MSERKVKVSLEADVSDFTRKVAEARRSLDGVPLTTPVEPDVQAAIQRWAFDHGEDLNRRLEPFGLGNYNIAMPVFRRVVTLDEEGQK</sequence>
<organism evidence="1 2">
    <name type="scientific">Agromyces aureus</name>
    <dbReference type="NCBI Taxonomy" id="453304"/>
    <lineage>
        <taxon>Bacteria</taxon>
        <taxon>Bacillati</taxon>
        <taxon>Actinomycetota</taxon>
        <taxon>Actinomycetes</taxon>
        <taxon>Micrococcales</taxon>
        <taxon>Microbacteriaceae</taxon>
        <taxon>Agromyces</taxon>
    </lineage>
</organism>
<dbReference type="Proteomes" id="UP000078437">
    <property type="component" value="Chromosome"/>
</dbReference>
<dbReference type="KEGG" id="agy:ATC03_08910"/>
<dbReference type="AlphaFoldDB" id="A0A191WEW4"/>
<accession>A0A191WEW4</accession>
<dbReference type="OrthoDB" id="3395286at2"/>
<dbReference type="RefSeq" id="WP_067875801.1">
    <property type="nucleotide sequence ID" value="NZ_CP013979.1"/>
</dbReference>
<gene>
    <name evidence="1" type="ORF">ATC03_08910</name>
</gene>
<reference evidence="1 2" key="1">
    <citation type="journal article" date="2016" name="Int. J. Syst. Evol. Microbiol.">
        <title>Agromyces aureus sp. nov., isolated from the rhizosphere of Salix caprea L. grown in a heavy-metal-contaminated soil.</title>
        <authorList>
            <person name="Corretto E."/>
            <person name="Antonielli L."/>
            <person name="Sessitsch A."/>
            <person name="Compant S."/>
            <person name="Gorfer M."/>
            <person name="Kuffner M."/>
            <person name="Brader G."/>
        </authorList>
    </citation>
    <scope>NUCLEOTIDE SEQUENCE [LARGE SCALE GENOMIC DNA]</scope>
    <source>
        <strain evidence="1 2">AR33</strain>
    </source>
</reference>
<evidence type="ECO:0000313" key="1">
    <source>
        <dbReference type="EMBL" id="ANJ26820.1"/>
    </source>
</evidence>
<dbReference type="EMBL" id="CP013979">
    <property type="protein sequence ID" value="ANJ26820.1"/>
    <property type="molecule type" value="Genomic_DNA"/>
</dbReference>
<dbReference type="STRING" id="453304.ATC03_08910"/>
<proteinExistence type="predicted"/>
<keyword evidence="2" id="KW-1185">Reference proteome</keyword>
<reference evidence="2" key="2">
    <citation type="submission" date="2016-01" db="EMBL/GenBank/DDBJ databases">
        <title>Complete genome sequence of Agromyces aureus AR33T and comparison with related organisms.</title>
        <authorList>
            <person name="Corretto E."/>
            <person name="Antonielli L."/>
            <person name="Sessitsch A."/>
            <person name="Brader G."/>
        </authorList>
    </citation>
    <scope>NUCLEOTIDE SEQUENCE [LARGE SCALE GENOMIC DNA]</scope>
    <source>
        <strain evidence="2">AR33</strain>
    </source>
</reference>
<evidence type="ECO:0000313" key="2">
    <source>
        <dbReference type="Proteomes" id="UP000078437"/>
    </source>
</evidence>